<sequence>MALVVPASGSTCSFDAHLAGLCTTNTGTTLTVTGDRNSPGSPGPSAPGNIPDTNTGTWTPPKEFSFDDCLANWNSYLRCFRATEEPEEADPADPEEPALPAITMTDLAAFAPDPTTAVGEPGNVGIAGMPTNFVAAASAHTRTGTLFGFPISVRFTPVGYDFDYGDDYRATTATGGETWSSLGQAQFTPTSTSHVYQERGTYLADVDVRYTAEVDLGIGWFPVSGELTSDGPDQEIRIFEAHTALVAFTCAQKPTGPGC</sequence>
<evidence type="ECO:0000313" key="3">
    <source>
        <dbReference type="Proteomes" id="UP000317209"/>
    </source>
</evidence>
<dbReference type="EMBL" id="VFOX01000001">
    <property type="protein sequence ID" value="TQL85749.1"/>
    <property type="molecule type" value="Genomic_DNA"/>
</dbReference>
<evidence type="ECO:0000256" key="1">
    <source>
        <dbReference type="SAM" id="MobiDB-lite"/>
    </source>
</evidence>
<protein>
    <recommendedName>
        <fullName evidence="4">PKD domain-containing protein</fullName>
    </recommendedName>
</protein>
<proteinExistence type="predicted"/>
<dbReference type="Proteomes" id="UP000317209">
    <property type="component" value="Unassembled WGS sequence"/>
</dbReference>
<dbReference type="AlphaFoldDB" id="A0A543BLP7"/>
<evidence type="ECO:0000313" key="2">
    <source>
        <dbReference type="EMBL" id="TQL85749.1"/>
    </source>
</evidence>
<reference evidence="2 3" key="1">
    <citation type="submission" date="2019-06" db="EMBL/GenBank/DDBJ databases">
        <title>Sequencing the genomes of 1000 actinobacteria strains.</title>
        <authorList>
            <person name="Klenk H.-P."/>
        </authorList>
    </citation>
    <scope>NUCLEOTIDE SEQUENCE [LARGE SCALE GENOMIC DNA]</scope>
    <source>
        <strain evidence="2 3">DSM 20169</strain>
    </source>
</reference>
<name>A0A543BLP7_9MICO</name>
<evidence type="ECO:0008006" key="4">
    <source>
        <dbReference type="Google" id="ProtNLM"/>
    </source>
</evidence>
<organism evidence="2 3">
    <name type="scientific">Microbacterium saperdae</name>
    <dbReference type="NCBI Taxonomy" id="69368"/>
    <lineage>
        <taxon>Bacteria</taxon>
        <taxon>Bacillati</taxon>
        <taxon>Actinomycetota</taxon>
        <taxon>Actinomycetes</taxon>
        <taxon>Micrococcales</taxon>
        <taxon>Microbacteriaceae</taxon>
        <taxon>Microbacterium</taxon>
    </lineage>
</organism>
<comment type="caution">
    <text evidence="2">The sequence shown here is derived from an EMBL/GenBank/DDBJ whole genome shotgun (WGS) entry which is preliminary data.</text>
</comment>
<accession>A0A543BLP7</accession>
<gene>
    <name evidence="2" type="ORF">FB560_1380</name>
</gene>
<feature type="region of interest" description="Disordered" evidence="1">
    <location>
        <begin position="32"/>
        <end position="57"/>
    </location>
</feature>
<keyword evidence="3" id="KW-1185">Reference proteome</keyword>